<dbReference type="Proteomes" id="UP000515561">
    <property type="component" value="Chromosome"/>
</dbReference>
<dbReference type="Gene3D" id="2.50.20.10">
    <property type="entry name" value="Lipoprotein localisation LolA/LolB/LppX"/>
    <property type="match status" value="1"/>
</dbReference>
<dbReference type="AlphaFoldDB" id="A0A6S6QSZ4"/>
<protein>
    <recommendedName>
        <fullName evidence="1">MucB/RseB N-terminal domain-containing protein</fullName>
    </recommendedName>
</protein>
<dbReference type="PANTHER" id="PTHR37507">
    <property type="entry name" value="SPORULATION PROTEIN YDCC"/>
    <property type="match status" value="1"/>
</dbReference>
<name>A0A6S6QSZ4_9FIRM</name>
<evidence type="ECO:0000313" key="2">
    <source>
        <dbReference type="EMBL" id="BCJ93724.1"/>
    </source>
</evidence>
<gene>
    <name evidence="2" type="ORF">acsn021_12930</name>
</gene>
<keyword evidence="3" id="KW-1185">Reference proteome</keyword>
<dbReference type="PANTHER" id="PTHR37507:SF2">
    <property type="entry name" value="SPORULATION PROTEIN YDCC"/>
    <property type="match status" value="1"/>
</dbReference>
<proteinExistence type="predicted"/>
<reference evidence="2 3" key="1">
    <citation type="journal article" date="2016" name="Int. J. Syst. Evol. Microbiol.">
        <title>Descriptions of Anaerotaenia torta gen. nov., sp. nov. and Anaerocolumna cellulosilytica gen. nov., sp. nov. isolated from a methanogenic reactor of cattle waste.</title>
        <authorList>
            <person name="Uek A."/>
            <person name="Ohtaki Y."/>
            <person name="Kaku N."/>
            <person name="Ueki K."/>
        </authorList>
    </citation>
    <scope>NUCLEOTIDE SEQUENCE [LARGE SCALE GENOMIC DNA]</scope>
    <source>
        <strain evidence="2 3">SN021</strain>
    </source>
</reference>
<dbReference type="Pfam" id="PF03888">
    <property type="entry name" value="MucB_RseB"/>
    <property type="match status" value="1"/>
</dbReference>
<feature type="domain" description="MucB/RseB N-terminal" evidence="1">
    <location>
        <begin position="97"/>
        <end position="218"/>
    </location>
</feature>
<dbReference type="RefSeq" id="WP_184092885.1">
    <property type="nucleotide sequence ID" value="NZ_AP023367.1"/>
</dbReference>
<dbReference type="EMBL" id="AP023367">
    <property type="protein sequence ID" value="BCJ93724.1"/>
    <property type="molecule type" value="Genomic_DNA"/>
</dbReference>
<accession>A0A6S6QSZ4</accession>
<dbReference type="InterPro" id="IPR033434">
    <property type="entry name" value="MucB/RseB_N"/>
</dbReference>
<dbReference type="KEGG" id="acel:acsn021_12930"/>
<evidence type="ECO:0000313" key="3">
    <source>
        <dbReference type="Proteomes" id="UP000515561"/>
    </source>
</evidence>
<evidence type="ECO:0000259" key="1">
    <source>
        <dbReference type="Pfam" id="PF03888"/>
    </source>
</evidence>
<dbReference type="InterPro" id="IPR052944">
    <property type="entry name" value="Sporulation_related"/>
</dbReference>
<sequence length="492" mass="55928">MPLHAASFLRKCNFIYPKKQRFILSTILLGVFAILLGMFKLSVMKSNTIIYDMAKAYEGVAAYHGIQTIYRANEKGEKAILAVRDIWSDREGRYYIKELEGVNQGITTINNGQHKWQLNPSSKTVQMLPVQPSTTQFMFEIGHEITSMQAVKRIKEVDKDMVAGRETRLYQVITKDGEIYCLWLDQETKLPIKKRTAPRDKSAYEITYTQIEYEKNIPSKLLVLEQPGGYTVRTNQTEQIVSCTEEAYGLIGVNAKLPIEIPENYMLFQTVAEISERVVKLYYVGQINKRVAIIDIKNASEEFRPSPLAILGTVNLNQAEIMVHRGRSQAILGSALFAMEEVNSIRWQEEGREYRVYGSIGIDILAEFAEGISAGEVVFPETRQDIFKPEVVVEYDKKVEENEQKNVDAGHSPWKLDPVFVSQVYVSTIMKPGGIIGDYPIAYEDITITMNTGDAAIAKIYNEISPIKNVYLRKLIRQDETGIWTVVGYDKK</sequence>
<organism evidence="2 3">
    <name type="scientific">Anaerocolumna cellulosilytica</name>
    <dbReference type="NCBI Taxonomy" id="433286"/>
    <lineage>
        <taxon>Bacteria</taxon>
        <taxon>Bacillati</taxon>
        <taxon>Bacillota</taxon>
        <taxon>Clostridia</taxon>
        <taxon>Lachnospirales</taxon>
        <taxon>Lachnospiraceae</taxon>
        <taxon>Anaerocolumna</taxon>
    </lineage>
</organism>